<keyword evidence="3" id="KW-1185">Reference proteome</keyword>
<evidence type="ECO:0000256" key="1">
    <source>
        <dbReference type="SAM" id="SignalP"/>
    </source>
</evidence>
<feature type="chain" id="PRO_5047009872" description="Lipoprotein" evidence="1">
    <location>
        <begin position="25"/>
        <end position="167"/>
    </location>
</feature>
<name>A0ABP8CYI9_9ACTN</name>
<gene>
    <name evidence="2" type="ORF">GCM10022255_010300</name>
</gene>
<dbReference type="Proteomes" id="UP001500620">
    <property type="component" value="Unassembled WGS sequence"/>
</dbReference>
<dbReference type="PROSITE" id="PS51257">
    <property type="entry name" value="PROKAR_LIPOPROTEIN"/>
    <property type="match status" value="1"/>
</dbReference>
<organism evidence="2 3">
    <name type="scientific">Dactylosporangium darangshiense</name>
    <dbReference type="NCBI Taxonomy" id="579108"/>
    <lineage>
        <taxon>Bacteria</taxon>
        <taxon>Bacillati</taxon>
        <taxon>Actinomycetota</taxon>
        <taxon>Actinomycetes</taxon>
        <taxon>Micromonosporales</taxon>
        <taxon>Micromonosporaceae</taxon>
        <taxon>Dactylosporangium</taxon>
    </lineage>
</organism>
<evidence type="ECO:0000313" key="2">
    <source>
        <dbReference type="EMBL" id="GAA4244979.1"/>
    </source>
</evidence>
<comment type="caution">
    <text evidence="2">The sequence shown here is derived from an EMBL/GenBank/DDBJ whole genome shotgun (WGS) entry which is preliminary data.</text>
</comment>
<keyword evidence="1" id="KW-0732">Signal</keyword>
<proteinExistence type="predicted"/>
<evidence type="ECO:0000313" key="3">
    <source>
        <dbReference type="Proteomes" id="UP001500620"/>
    </source>
</evidence>
<evidence type="ECO:0008006" key="4">
    <source>
        <dbReference type="Google" id="ProtNLM"/>
    </source>
</evidence>
<accession>A0ABP8CYI9</accession>
<dbReference type="EMBL" id="BAABAT010000002">
    <property type="protein sequence ID" value="GAA4244979.1"/>
    <property type="molecule type" value="Genomic_DNA"/>
</dbReference>
<sequence length="167" mass="17901">MRSGTVTPMQRMVLLAVAALLALAGCGGSAPSARPSSGADHDKIVEASRCMREHGFPDFPDPIQDDGYWVIPPPASELTPPPECLRLFQGAKGNPPPRRALPTEEVAQRRKWAECMRTHGVPGVPDPNSDGDFVPPTGAALNTVGPEWDQARQACKSQEWPGANLDK</sequence>
<protein>
    <recommendedName>
        <fullName evidence="4">Lipoprotein</fullName>
    </recommendedName>
</protein>
<feature type="signal peptide" evidence="1">
    <location>
        <begin position="1"/>
        <end position="24"/>
    </location>
</feature>
<reference evidence="3" key="1">
    <citation type="journal article" date="2019" name="Int. J. Syst. Evol. Microbiol.">
        <title>The Global Catalogue of Microorganisms (GCM) 10K type strain sequencing project: providing services to taxonomists for standard genome sequencing and annotation.</title>
        <authorList>
            <consortium name="The Broad Institute Genomics Platform"/>
            <consortium name="The Broad Institute Genome Sequencing Center for Infectious Disease"/>
            <person name="Wu L."/>
            <person name="Ma J."/>
        </authorList>
    </citation>
    <scope>NUCLEOTIDE SEQUENCE [LARGE SCALE GENOMIC DNA]</scope>
    <source>
        <strain evidence="3">JCM 17441</strain>
    </source>
</reference>